<dbReference type="EMBL" id="UINC01073591">
    <property type="protein sequence ID" value="SVC10100.1"/>
    <property type="molecule type" value="Genomic_DNA"/>
</dbReference>
<sequence>MILITEILGSASDPAFADRLHTISHEGGLEYFEVKQRDAQRRRFRGKTDRGTDCALTLPRDIQLSNGDVLLLESKRAIVVRVDVERWLRVLPRDAAVALRLGYHAGNLHWRVQIEGTDLLILLEGARENYLARLQEFLLAHEIEISNDD</sequence>
<reference evidence="5" key="1">
    <citation type="submission" date="2018-05" db="EMBL/GenBank/DDBJ databases">
        <authorList>
            <person name="Lanie J.A."/>
            <person name="Ng W.-L."/>
            <person name="Kazmierczak K.M."/>
            <person name="Andrzejewski T.M."/>
            <person name="Davidsen T.M."/>
            <person name="Wayne K.J."/>
            <person name="Tettelin H."/>
            <person name="Glass J.I."/>
            <person name="Rusch D."/>
            <person name="Podicherti R."/>
            <person name="Tsui H.-C.T."/>
            <person name="Winkler M.E."/>
        </authorList>
    </citation>
    <scope>NUCLEOTIDE SEQUENCE</scope>
</reference>
<protein>
    <recommendedName>
        <fullName evidence="4">UreE urease accessory N-terminal domain-containing protein</fullName>
    </recommendedName>
</protein>
<dbReference type="SMART" id="SM00988">
    <property type="entry name" value="UreE_N"/>
    <property type="match status" value="1"/>
</dbReference>
<dbReference type="InterPro" id="IPR036118">
    <property type="entry name" value="UreE_N_sf"/>
</dbReference>
<evidence type="ECO:0000256" key="2">
    <source>
        <dbReference type="ARBA" id="ARBA00022596"/>
    </source>
</evidence>
<dbReference type="GO" id="GO:0005737">
    <property type="term" value="C:cytoplasm"/>
    <property type="evidence" value="ECO:0007669"/>
    <property type="project" value="InterPro"/>
</dbReference>
<dbReference type="AlphaFoldDB" id="A0A382JD77"/>
<dbReference type="PIRSF" id="PIRSF036402">
    <property type="entry name" value="Ureas_acces_UreE"/>
    <property type="match status" value="1"/>
</dbReference>
<feature type="domain" description="UreE urease accessory N-terminal" evidence="4">
    <location>
        <begin position="16"/>
        <end position="78"/>
    </location>
</feature>
<dbReference type="Gene3D" id="2.60.260.20">
    <property type="entry name" value="Urease metallochaperone UreE, N-terminal domain"/>
    <property type="match status" value="1"/>
</dbReference>
<keyword evidence="2" id="KW-0533">Nickel</keyword>
<keyword evidence="1" id="KW-0963">Cytoplasm</keyword>
<dbReference type="GO" id="GO:0016151">
    <property type="term" value="F:nickel cation binding"/>
    <property type="evidence" value="ECO:0007669"/>
    <property type="project" value="InterPro"/>
</dbReference>
<accession>A0A382JD77</accession>
<evidence type="ECO:0000256" key="3">
    <source>
        <dbReference type="ARBA" id="ARBA00023186"/>
    </source>
</evidence>
<dbReference type="NCBIfam" id="NF009752">
    <property type="entry name" value="PRK13261.1-2"/>
    <property type="match status" value="1"/>
</dbReference>
<dbReference type="SUPFAM" id="SSF69287">
    <property type="entry name" value="Urease metallochaperone UreE, N-terminal domain"/>
    <property type="match status" value="1"/>
</dbReference>
<keyword evidence="3" id="KW-0143">Chaperone</keyword>
<dbReference type="HAMAP" id="MF_00822">
    <property type="entry name" value="UreE"/>
    <property type="match status" value="1"/>
</dbReference>
<dbReference type="Pfam" id="PF02814">
    <property type="entry name" value="UreE_N"/>
    <property type="match status" value="1"/>
</dbReference>
<organism evidence="5">
    <name type="scientific">marine metagenome</name>
    <dbReference type="NCBI Taxonomy" id="408172"/>
    <lineage>
        <taxon>unclassified sequences</taxon>
        <taxon>metagenomes</taxon>
        <taxon>ecological metagenomes</taxon>
    </lineage>
</organism>
<gene>
    <name evidence="5" type="ORF">METZ01_LOCUS262954</name>
</gene>
<dbReference type="SUPFAM" id="SSF69737">
    <property type="entry name" value="Urease metallochaperone UreE, C-terminal domain"/>
    <property type="match status" value="1"/>
</dbReference>
<name>A0A382JD77_9ZZZZ</name>
<dbReference type="InterPro" id="IPR004029">
    <property type="entry name" value="UreE_N"/>
</dbReference>
<evidence type="ECO:0000259" key="4">
    <source>
        <dbReference type="SMART" id="SM00988"/>
    </source>
</evidence>
<evidence type="ECO:0000256" key="1">
    <source>
        <dbReference type="ARBA" id="ARBA00022490"/>
    </source>
</evidence>
<dbReference type="InterPro" id="IPR012406">
    <property type="entry name" value="UreE"/>
</dbReference>
<proteinExistence type="inferred from homology"/>
<dbReference type="GO" id="GO:0006457">
    <property type="term" value="P:protein folding"/>
    <property type="evidence" value="ECO:0007669"/>
    <property type="project" value="InterPro"/>
</dbReference>
<evidence type="ECO:0000313" key="5">
    <source>
        <dbReference type="EMBL" id="SVC10100.1"/>
    </source>
</evidence>